<gene>
    <name evidence="1" type="ORF">EMPS_07663</name>
</gene>
<dbReference type="EMBL" id="BQFW01000010">
    <property type="protein sequence ID" value="GJJ75305.1"/>
    <property type="molecule type" value="Genomic_DNA"/>
</dbReference>
<comment type="caution">
    <text evidence="1">The sequence shown here is derived from an EMBL/GenBank/DDBJ whole genome shotgun (WGS) entry which is preliminary data.</text>
</comment>
<name>A0A9P3HEX4_9FUNG</name>
<organism evidence="1 2">
    <name type="scientific">Entomortierella parvispora</name>
    <dbReference type="NCBI Taxonomy" id="205924"/>
    <lineage>
        <taxon>Eukaryota</taxon>
        <taxon>Fungi</taxon>
        <taxon>Fungi incertae sedis</taxon>
        <taxon>Mucoromycota</taxon>
        <taxon>Mortierellomycotina</taxon>
        <taxon>Mortierellomycetes</taxon>
        <taxon>Mortierellales</taxon>
        <taxon>Mortierellaceae</taxon>
        <taxon>Entomortierella</taxon>
    </lineage>
</organism>
<dbReference type="OrthoDB" id="2388626at2759"/>
<reference evidence="1" key="1">
    <citation type="submission" date="2021-11" db="EMBL/GenBank/DDBJ databases">
        <authorList>
            <person name="Herlambang A."/>
            <person name="Guo Y."/>
            <person name="Takashima Y."/>
            <person name="Nishizawa T."/>
        </authorList>
    </citation>
    <scope>NUCLEOTIDE SEQUENCE</scope>
    <source>
        <strain evidence="1">E1425</strain>
    </source>
</reference>
<proteinExistence type="predicted"/>
<dbReference type="AlphaFoldDB" id="A0A9P3HEX4"/>
<evidence type="ECO:0000313" key="2">
    <source>
        <dbReference type="Proteomes" id="UP000827284"/>
    </source>
</evidence>
<sequence>MTMAEHRLPAGDFFQSTHARVDSKLHSDSSSEKIDDSLFTPLSRPLSSGLRRCAGTRDLTSIGSNVNYFAKVNVEYKLGDLSTPLETLSWKSLNAPGRPSDEVVVDNLETVRRFKKTLYSQLNPSFEEGSEEESWPEFTLFRRNDSCEAGLEIIEGDQEALYMFALKDGDSVVLLVHETAALTSRPMMMPDPVAQWVEAMRAQTEFETMDC</sequence>
<protein>
    <submittedName>
        <fullName evidence="1">Uncharacterized protein</fullName>
    </submittedName>
</protein>
<evidence type="ECO:0000313" key="1">
    <source>
        <dbReference type="EMBL" id="GJJ75305.1"/>
    </source>
</evidence>
<keyword evidence="2" id="KW-1185">Reference proteome</keyword>
<accession>A0A9P3HEX4</accession>
<dbReference type="Proteomes" id="UP000827284">
    <property type="component" value="Unassembled WGS sequence"/>
</dbReference>
<reference evidence="1" key="2">
    <citation type="journal article" date="2022" name="Microbiol. Resour. Announc.">
        <title>Whole-Genome Sequence of Entomortierella parvispora E1425, a Mucoromycotan Fungus Associated with Burkholderiaceae-Related Endosymbiotic Bacteria.</title>
        <authorList>
            <person name="Herlambang A."/>
            <person name="Guo Y."/>
            <person name="Takashima Y."/>
            <person name="Narisawa K."/>
            <person name="Ohta H."/>
            <person name="Nishizawa T."/>
        </authorList>
    </citation>
    <scope>NUCLEOTIDE SEQUENCE</scope>
    <source>
        <strain evidence="1">E1425</strain>
    </source>
</reference>